<comment type="similarity">
    <text evidence="1 6">Belongs to the aldehyde dehydrogenase family.</text>
</comment>
<dbReference type="AlphaFoldDB" id="L1IJ93"/>
<dbReference type="InterPro" id="IPR016163">
    <property type="entry name" value="Ald_DH_C"/>
</dbReference>
<reference evidence="10" key="2">
    <citation type="submission" date="2012-11" db="EMBL/GenBank/DDBJ databases">
        <authorList>
            <person name="Kuo A."/>
            <person name="Curtis B.A."/>
            <person name="Tanifuji G."/>
            <person name="Burki F."/>
            <person name="Gruber A."/>
            <person name="Irimia M."/>
            <person name="Maruyama S."/>
            <person name="Arias M.C."/>
            <person name="Ball S.G."/>
            <person name="Gile G.H."/>
            <person name="Hirakawa Y."/>
            <person name="Hopkins J.F."/>
            <person name="Rensing S.A."/>
            <person name="Schmutz J."/>
            <person name="Symeonidi A."/>
            <person name="Elias M."/>
            <person name="Eveleigh R.J."/>
            <person name="Herman E.K."/>
            <person name="Klute M.J."/>
            <person name="Nakayama T."/>
            <person name="Obornik M."/>
            <person name="Reyes-Prieto A."/>
            <person name="Armbrust E.V."/>
            <person name="Aves S.J."/>
            <person name="Beiko R.G."/>
            <person name="Coutinho P."/>
            <person name="Dacks J.B."/>
            <person name="Durnford D.G."/>
            <person name="Fast N.M."/>
            <person name="Green B.R."/>
            <person name="Grisdale C."/>
            <person name="Hempe F."/>
            <person name="Henrissat B."/>
            <person name="Hoppner M.P."/>
            <person name="Ishida K.-I."/>
            <person name="Kim E."/>
            <person name="Koreny L."/>
            <person name="Kroth P.G."/>
            <person name="Liu Y."/>
            <person name="Malik S.-B."/>
            <person name="Maier U.G."/>
            <person name="McRose D."/>
            <person name="Mock T."/>
            <person name="Neilson J.A."/>
            <person name="Onodera N.T."/>
            <person name="Poole A.M."/>
            <person name="Pritham E.J."/>
            <person name="Richards T.A."/>
            <person name="Rocap G."/>
            <person name="Roy S.W."/>
            <person name="Sarai C."/>
            <person name="Schaack S."/>
            <person name="Shirato S."/>
            <person name="Slamovits C.H."/>
            <person name="Spencer D.F."/>
            <person name="Suzuki S."/>
            <person name="Worden A.Z."/>
            <person name="Zauner S."/>
            <person name="Barry K."/>
            <person name="Bell C."/>
            <person name="Bharti A.K."/>
            <person name="Crow J.A."/>
            <person name="Grimwood J."/>
            <person name="Kramer R."/>
            <person name="Lindquist E."/>
            <person name="Lucas S."/>
            <person name="Salamov A."/>
            <person name="McFadden G.I."/>
            <person name="Lane C.E."/>
            <person name="Keeling P.J."/>
            <person name="Gray M.W."/>
            <person name="Grigoriev I.V."/>
            <person name="Archibald J.M."/>
        </authorList>
    </citation>
    <scope>NUCLEOTIDE SEQUENCE</scope>
    <source>
        <strain evidence="10">CCMP2712</strain>
    </source>
</reference>
<evidence type="ECO:0000313" key="9">
    <source>
        <dbReference type="EnsemblProtists" id="EKX35999"/>
    </source>
</evidence>
<dbReference type="InterPro" id="IPR015590">
    <property type="entry name" value="Aldehyde_DH_dom"/>
</dbReference>
<dbReference type="FunFam" id="3.40.605.10:FF:000007">
    <property type="entry name" value="NAD/NADP-dependent betaine aldehyde dehydrogenase"/>
    <property type="match status" value="1"/>
</dbReference>
<evidence type="ECO:0000256" key="2">
    <source>
        <dbReference type="ARBA" id="ARBA00023002"/>
    </source>
</evidence>
<feature type="domain" description="Aldehyde dehydrogenase" evidence="7">
    <location>
        <begin position="19"/>
        <end position="476"/>
    </location>
</feature>
<dbReference type="InterPro" id="IPR016161">
    <property type="entry name" value="Ald_DH/histidinol_DH"/>
</dbReference>
<dbReference type="OMA" id="PMPIAAW"/>
<dbReference type="InterPro" id="IPR029510">
    <property type="entry name" value="Ald_DH_CS_GLU"/>
</dbReference>
<dbReference type="PROSITE" id="PS00687">
    <property type="entry name" value="ALDEHYDE_DEHYDR_GLU"/>
    <property type="match status" value="1"/>
</dbReference>
<evidence type="ECO:0000313" key="8">
    <source>
        <dbReference type="EMBL" id="EKX35999.1"/>
    </source>
</evidence>
<dbReference type="EnsemblProtists" id="EKX35999">
    <property type="protein sequence ID" value="EKX35999"/>
    <property type="gene ID" value="GUITHDRAFT_117911"/>
</dbReference>
<reference evidence="8 10" key="1">
    <citation type="journal article" date="2012" name="Nature">
        <title>Algal genomes reveal evolutionary mosaicism and the fate of nucleomorphs.</title>
        <authorList>
            <consortium name="DOE Joint Genome Institute"/>
            <person name="Curtis B.A."/>
            <person name="Tanifuji G."/>
            <person name="Burki F."/>
            <person name="Gruber A."/>
            <person name="Irimia M."/>
            <person name="Maruyama S."/>
            <person name="Arias M.C."/>
            <person name="Ball S.G."/>
            <person name="Gile G.H."/>
            <person name="Hirakawa Y."/>
            <person name="Hopkins J.F."/>
            <person name="Kuo A."/>
            <person name="Rensing S.A."/>
            <person name="Schmutz J."/>
            <person name="Symeonidi A."/>
            <person name="Elias M."/>
            <person name="Eveleigh R.J."/>
            <person name="Herman E.K."/>
            <person name="Klute M.J."/>
            <person name="Nakayama T."/>
            <person name="Obornik M."/>
            <person name="Reyes-Prieto A."/>
            <person name="Armbrust E.V."/>
            <person name="Aves S.J."/>
            <person name="Beiko R.G."/>
            <person name="Coutinho P."/>
            <person name="Dacks J.B."/>
            <person name="Durnford D.G."/>
            <person name="Fast N.M."/>
            <person name="Green B.R."/>
            <person name="Grisdale C.J."/>
            <person name="Hempel F."/>
            <person name="Henrissat B."/>
            <person name="Hoppner M.P."/>
            <person name="Ishida K."/>
            <person name="Kim E."/>
            <person name="Koreny L."/>
            <person name="Kroth P.G."/>
            <person name="Liu Y."/>
            <person name="Malik S.B."/>
            <person name="Maier U.G."/>
            <person name="McRose D."/>
            <person name="Mock T."/>
            <person name="Neilson J.A."/>
            <person name="Onodera N.T."/>
            <person name="Poole A.M."/>
            <person name="Pritham E.J."/>
            <person name="Richards T.A."/>
            <person name="Rocap G."/>
            <person name="Roy S.W."/>
            <person name="Sarai C."/>
            <person name="Schaack S."/>
            <person name="Shirato S."/>
            <person name="Slamovits C.H."/>
            <person name="Spencer D.F."/>
            <person name="Suzuki S."/>
            <person name="Worden A.Z."/>
            <person name="Zauner S."/>
            <person name="Barry K."/>
            <person name="Bell C."/>
            <person name="Bharti A.K."/>
            <person name="Crow J.A."/>
            <person name="Grimwood J."/>
            <person name="Kramer R."/>
            <person name="Lindquist E."/>
            <person name="Lucas S."/>
            <person name="Salamov A."/>
            <person name="McFadden G.I."/>
            <person name="Lane C.E."/>
            <person name="Keeling P.J."/>
            <person name="Gray M.W."/>
            <person name="Grigoriev I.V."/>
            <person name="Archibald J.M."/>
        </authorList>
    </citation>
    <scope>NUCLEOTIDE SEQUENCE</scope>
    <source>
        <strain evidence="8 10">CCMP2712</strain>
    </source>
</reference>
<comment type="pathway">
    <text evidence="4">Amine and polyamine biosynthesis; betaine biosynthesis via choline pathway; betaine from betaine aldehyde: step 1/1.</text>
</comment>
<dbReference type="HOGENOM" id="CLU_005391_0_1_1"/>
<evidence type="ECO:0000259" key="7">
    <source>
        <dbReference type="Pfam" id="PF00171"/>
    </source>
</evidence>
<keyword evidence="3" id="KW-0520">NAD</keyword>
<dbReference type="SUPFAM" id="SSF53720">
    <property type="entry name" value="ALDH-like"/>
    <property type="match status" value="1"/>
</dbReference>
<keyword evidence="2 6" id="KW-0560">Oxidoreductase</keyword>
<dbReference type="eggNOG" id="KOG2450">
    <property type="taxonomic scope" value="Eukaryota"/>
</dbReference>
<keyword evidence="10" id="KW-1185">Reference proteome</keyword>
<evidence type="ECO:0000256" key="1">
    <source>
        <dbReference type="ARBA" id="ARBA00009986"/>
    </source>
</evidence>
<evidence type="ECO:0000256" key="5">
    <source>
        <dbReference type="PROSITE-ProRule" id="PRU10007"/>
    </source>
</evidence>
<evidence type="ECO:0000256" key="6">
    <source>
        <dbReference type="RuleBase" id="RU003345"/>
    </source>
</evidence>
<evidence type="ECO:0000313" key="10">
    <source>
        <dbReference type="Proteomes" id="UP000011087"/>
    </source>
</evidence>
<reference evidence="9" key="3">
    <citation type="submission" date="2016-03" db="UniProtKB">
        <authorList>
            <consortium name="EnsemblProtists"/>
        </authorList>
    </citation>
    <scope>IDENTIFICATION</scope>
</reference>
<dbReference type="Gene3D" id="3.40.309.10">
    <property type="entry name" value="Aldehyde Dehydrogenase, Chain A, domain 2"/>
    <property type="match status" value="1"/>
</dbReference>
<evidence type="ECO:0000256" key="4">
    <source>
        <dbReference type="ARBA" id="ARBA00037921"/>
    </source>
</evidence>
<organism evidence="8">
    <name type="scientific">Guillardia theta (strain CCMP2712)</name>
    <name type="common">Cryptophyte</name>
    <dbReference type="NCBI Taxonomy" id="905079"/>
    <lineage>
        <taxon>Eukaryota</taxon>
        <taxon>Cryptophyceae</taxon>
        <taxon>Pyrenomonadales</taxon>
        <taxon>Geminigeraceae</taxon>
        <taxon>Guillardia</taxon>
    </lineage>
</organism>
<dbReference type="EMBL" id="JH993081">
    <property type="protein sequence ID" value="EKX35999.1"/>
    <property type="molecule type" value="Genomic_DNA"/>
</dbReference>
<evidence type="ECO:0000256" key="3">
    <source>
        <dbReference type="ARBA" id="ARBA00023027"/>
    </source>
</evidence>
<dbReference type="KEGG" id="gtt:GUITHDRAFT_117911"/>
<feature type="active site" evidence="5">
    <location>
        <position position="252"/>
    </location>
</feature>
<dbReference type="InterPro" id="IPR016162">
    <property type="entry name" value="Ald_DH_N"/>
</dbReference>
<dbReference type="PaxDb" id="55529-EKX35999"/>
<gene>
    <name evidence="8" type="ORF">GUITHDRAFT_117911</name>
</gene>
<dbReference type="Pfam" id="PF00171">
    <property type="entry name" value="Aldedh"/>
    <property type="match status" value="1"/>
</dbReference>
<dbReference type="GeneID" id="17292725"/>
<dbReference type="FunFam" id="3.40.309.10:FF:000012">
    <property type="entry name" value="Betaine aldehyde dehydrogenase"/>
    <property type="match status" value="1"/>
</dbReference>
<dbReference type="Gene3D" id="3.40.605.10">
    <property type="entry name" value="Aldehyde Dehydrogenase, Chain A, domain 1"/>
    <property type="match status" value="1"/>
</dbReference>
<dbReference type="GO" id="GO:0016620">
    <property type="term" value="F:oxidoreductase activity, acting on the aldehyde or oxo group of donors, NAD or NADP as acceptor"/>
    <property type="evidence" value="ECO:0007669"/>
    <property type="project" value="InterPro"/>
</dbReference>
<dbReference type="STRING" id="905079.L1IJ93"/>
<dbReference type="Proteomes" id="UP000011087">
    <property type="component" value="Unassembled WGS sequence"/>
</dbReference>
<dbReference type="PANTHER" id="PTHR43860:SF2">
    <property type="entry name" value="BETAINE ALDEHYDE DEHYDROGENASE-RELATED"/>
    <property type="match status" value="1"/>
</dbReference>
<name>L1IJ93_GUITC</name>
<dbReference type="OrthoDB" id="310895at2759"/>
<dbReference type="PANTHER" id="PTHR43860">
    <property type="entry name" value="BETAINE ALDEHYDE DEHYDROGENASE"/>
    <property type="match status" value="1"/>
</dbReference>
<proteinExistence type="inferred from homology"/>
<accession>L1IJ93</accession>
<protein>
    <recommendedName>
        <fullName evidence="7">Aldehyde dehydrogenase domain-containing protein</fullName>
    </recommendedName>
</protein>
<dbReference type="PROSITE" id="PS00070">
    <property type="entry name" value="ALDEHYDE_DEHYDR_CYS"/>
    <property type="match status" value="1"/>
</dbReference>
<dbReference type="RefSeq" id="XP_005822979.1">
    <property type="nucleotide sequence ID" value="XM_005822922.1"/>
</dbReference>
<dbReference type="InterPro" id="IPR016160">
    <property type="entry name" value="Ald_DH_CS_CYS"/>
</dbReference>
<sequence>MLRAKLFVGGRSCDAAGGQELNIVNPADETLLGVASSATREDVNAAVAAAKEALESWGSSSGKERAAVLRAIADSVEKHKDSLAEKEALNAGKPIQEAAWDMDDVAACFRHHAGLAEALEERQGKVVDVGMQEFSVRMFWEPVGVVGLIVPWNYPLLMAAWKVAAALAAGCTIVLKPSELTPFTAYDLAVYAFQEAKLPAGVLNVLPGLGPDCGGPLSEHPDVEKIAFTGSVPTGSRIMAACARDIRNVSLELGGKSPIVVFEDADVEKAVEWIMFGIFWTNGQICSATSRAIIHEDIAPRVFARLKQEAEKVAYIGPIICKSQYDKVLNYIESGKQEGATLLCGGGRPENVANKGFYIAPTVFTNVQPSMRIWKEEIFGPVLAATTFKTEAEAIALANDTWAGLASAGSPLLWSFLTADQDRSMRMARKFKCGIVWVNCSQPCFCQVPWGGVRKSGFGRDNGEYGLESFLEAKQVTEYKSSEPWEMFSLLFDLEDYATTYRATRDAYLKAANELKLATGPYKAARDAYVAATATYTKSLYE</sequence>